<reference evidence="2 3" key="1">
    <citation type="submission" date="2024-02" db="EMBL/GenBank/DDBJ databases">
        <title>Chromosome-scale genome assembly of the rough periwinkle Littorina saxatilis.</title>
        <authorList>
            <person name="De Jode A."/>
            <person name="Faria R."/>
            <person name="Formenti G."/>
            <person name="Sims Y."/>
            <person name="Smith T.P."/>
            <person name="Tracey A."/>
            <person name="Wood J.M.D."/>
            <person name="Zagrodzka Z.B."/>
            <person name="Johannesson K."/>
            <person name="Butlin R.K."/>
            <person name="Leder E.H."/>
        </authorList>
    </citation>
    <scope>NUCLEOTIDE SEQUENCE [LARGE SCALE GENOMIC DNA]</scope>
    <source>
        <strain evidence="2">Snail1</strain>
        <tissue evidence="2">Muscle</tissue>
    </source>
</reference>
<gene>
    <name evidence="2" type="ORF">V1264_015883</name>
</gene>
<feature type="compositionally biased region" description="Basic and acidic residues" evidence="1">
    <location>
        <begin position="23"/>
        <end position="39"/>
    </location>
</feature>
<dbReference type="Proteomes" id="UP001374579">
    <property type="component" value="Unassembled WGS sequence"/>
</dbReference>
<keyword evidence="3" id="KW-1185">Reference proteome</keyword>
<feature type="compositionally biased region" description="Polar residues" evidence="1">
    <location>
        <begin position="73"/>
        <end position="82"/>
    </location>
</feature>
<evidence type="ECO:0000313" key="3">
    <source>
        <dbReference type="Proteomes" id="UP001374579"/>
    </source>
</evidence>
<evidence type="ECO:0000313" key="2">
    <source>
        <dbReference type="EMBL" id="KAK7108084.1"/>
    </source>
</evidence>
<feature type="compositionally biased region" description="Basic and acidic residues" evidence="1">
    <location>
        <begin position="317"/>
        <end position="331"/>
    </location>
</feature>
<feature type="region of interest" description="Disordered" evidence="1">
    <location>
        <begin position="229"/>
        <end position="354"/>
    </location>
</feature>
<feature type="compositionally biased region" description="Acidic residues" evidence="1">
    <location>
        <begin position="283"/>
        <end position="295"/>
    </location>
</feature>
<dbReference type="AlphaFoldDB" id="A0AAN9BN47"/>
<feature type="compositionally biased region" description="Basic and acidic residues" evidence="1">
    <location>
        <begin position="270"/>
        <end position="281"/>
    </location>
</feature>
<proteinExistence type="predicted"/>
<name>A0AAN9BN47_9CAEN</name>
<protein>
    <submittedName>
        <fullName evidence="2">Uncharacterized protein</fullName>
    </submittedName>
</protein>
<feature type="region of interest" description="Disordered" evidence="1">
    <location>
        <begin position="23"/>
        <end position="42"/>
    </location>
</feature>
<comment type="caution">
    <text evidence="2">The sequence shown here is derived from an EMBL/GenBank/DDBJ whole genome shotgun (WGS) entry which is preliminary data.</text>
</comment>
<evidence type="ECO:0000256" key="1">
    <source>
        <dbReference type="SAM" id="MobiDB-lite"/>
    </source>
</evidence>
<organism evidence="2 3">
    <name type="scientific">Littorina saxatilis</name>
    <dbReference type="NCBI Taxonomy" id="31220"/>
    <lineage>
        <taxon>Eukaryota</taxon>
        <taxon>Metazoa</taxon>
        <taxon>Spiralia</taxon>
        <taxon>Lophotrochozoa</taxon>
        <taxon>Mollusca</taxon>
        <taxon>Gastropoda</taxon>
        <taxon>Caenogastropoda</taxon>
        <taxon>Littorinimorpha</taxon>
        <taxon>Littorinoidea</taxon>
        <taxon>Littorinidae</taxon>
        <taxon>Littorina</taxon>
    </lineage>
</organism>
<feature type="compositionally biased region" description="Polar residues" evidence="1">
    <location>
        <begin position="231"/>
        <end position="249"/>
    </location>
</feature>
<dbReference type="EMBL" id="JBAMIC010000004">
    <property type="protein sequence ID" value="KAK7108084.1"/>
    <property type="molecule type" value="Genomic_DNA"/>
</dbReference>
<accession>A0AAN9BN47</accession>
<feature type="region of interest" description="Disordered" evidence="1">
    <location>
        <begin position="60"/>
        <end position="125"/>
    </location>
</feature>
<sequence length="354" mass="39567">MCVVIGVICRRRRVKRGKIRIPTKETGRHGGDAHNDVRLPPRLTSDNYWEIDLDDYSEDTRMPSFGINDSRDASNQNHSRNPTPARLNVNGKPANEQEPIPLTSFGKGEAGGTNTSEENRTGNDDYFILEPQPEDAKDREDLIPVDRQGRHLHLEESGNLSRPMASQQAEDTSRLSNPYYSEIKDIDGSISFPLNTVTNREVKEPGQFSQEAGRPVSSGNYEVVDFDTEAGSEQNSKAKLSQWSPSAKASRSEEASHDQLVMVDNEAYESADKFVRDRTSEAADNDNGGEEDELMMVDNVIYESSGPRQATDQRQPGPDDRRVENHQDRTTDSANGDDDDFMVDNIIYESSGPR</sequence>